<dbReference type="OrthoDB" id="340681at2759"/>
<dbReference type="InterPro" id="IPR006886">
    <property type="entry name" value="RNA_pol_III_Rpc5"/>
</dbReference>
<dbReference type="PANTHER" id="PTHR12069">
    <property type="entry name" value="DNA-DIRECTED RNA POLYMERASES III 80 KDA POLYPEPTIDE RNA POLYMERASE III SUBUNIT 5"/>
    <property type="match status" value="1"/>
</dbReference>
<feature type="region of interest" description="Disordered" evidence="1">
    <location>
        <begin position="260"/>
        <end position="282"/>
    </location>
</feature>
<dbReference type="GO" id="GO:0042797">
    <property type="term" value="P:tRNA transcription by RNA polymerase III"/>
    <property type="evidence" value="ECO:0007669"/>
    <property type="project" value="TreeGrafter"/>
</dbReference>
<dbReference type="EMBL" id="VAHF01000006">
    <property type="protein sequence ID" value="TXG59604.1"/>
    <property type="molecule type" value="Genomic_DNA"/>
</dbReference>
<evidence type="ECO:0008006" key="4">
    <source>
        <dbReference type="Google" id="ProtNLM"/>
    </source>
</evidence>
<accession>A0A5C7HRU0</accession>
<evidence type="ECO:0000256" key="1">
    <source>
        <dbReference type="SAM" id="MobiDB-lite"/>
    </source>
</evidence>
<reference evidence="3" key="1">
    <citation type="journal article" date="2019" name="Gigascience">
        <title>De novo genome assembly of the endangered Acer yangbiense, a plant species with extremely small populations endemic to Yunnan Province, China.</title>
        <authorList>
            <person name="Yang J."/>
            <person name="Wariss H.M."/>
            <person name="Tao L."/>
            <person name="Zhang R."/>
            <person name="Yun Q."/>
            <person name="Hollingsworth P."/>
            <person name="Dao Z."/>
            <person name="Luo G."/>
            <person name="Guo H."/>
            <person name="Ma Y."/>
            <person name="Sun W."/>
        </authorList>
    </citation>
    <scope>NUCLEOTIDE SEQUENCE [LARGE SCALE GENOMIC DNA]</scope>
    <source>
        <strain evidence="3">cv. Malutang</strain>
    </source>
</reference>
<feature type="compositionally biased region" description="Basic and acidic residues" evidence="1">
    <location>
        <begin position="46"/>
        <end position="58"/>
    </location>
</feature>
<evidence type="ECO:0000313" key="2">
    <source>
        <dbReference type="EMBL" id="TXG59604.1"/>
    </source>
</evidence>
<organism evidence="2 3">
    <name type="scientific">Acer yangbiense</name>
    <dbReference type="NCBI Taxonomy" id="1000413"/>
    <lineage>
        <taxon>Eukaryota</taxon>
        <taxon>Viridiplantae</taxon>
        <taxon>Streptophyta</taxon>
        <taxon>Embryophyta</taxon>
        <taxon>Tracheophyta</taxon>
        <taxon>Spermatophyta</taxon>
        <taxon>Magnoliopsida</taxon>
        <taxon>eudicotyledons</taxon>
        <taxon>Gunneridae</taxon>
        <taxon>Pentapetalae</taxon>
        <taxon>rosids</taxon>
        <taxon>malvids</taxon>
        <taxon>Sapindales</taxon>
        <taxon>Sapindaceae</taxon>
        <taxon>Hippocastanoideae</taxon>
        <taxon>Acereae</taxon>
        <taxon>Acer</taxon>
    </lineage>
</organism>
<proteinExistence type="predicted"/>
<dbReference type="AlphaFoldDB" id="A0A5C7HRU0"/>
<feature type="region of interest" description="Disordered" evidence="1">
    <location>
        <begin position="520"/>
        <end position="539"/>
    </location>
</feature>
<dbReference type="GO" id="GO:0005666">
    <property type="term" value="C:RNA polymerase III complex"/>
    <property type="evidence" value="ECO:0007669"/>
    <property type="project" value="TreeGrafter"/>
</dbReference>
<evidence type="ECO:0000313" key="3">
    <source>
        <dbReference type="Proteomes" id="UP000323000"/>
    </source>
</evidence>
<feature type="region of interest" description="Disordered" evidence="1">
    <location>
        <begin position="1"/>
        <end position="63"/>
    </location>
</feature>
<keyword evidence="3" id="KW-1185">Reference proteome</keyword>
<dbReference type="Proteomes" id="UP000323000">
    <property type="component" value="Chromosome 6"/>
</dbReference>
<dbReference type="PANTHER" id="PTHR12069:SF0">
    <property type="entry name" value="DNA-DIRECTED RNA POLYMERASE III SUBUNIT RPC5"/>
    <property type="match status" value="1"/>
</dbReference>
<comment type="caution">
    <text evidence="2">The sequence shown here is derived from an EMBL/GenBank/DDBJ whole genome shotgun (WGS) entry which is preliminary data.</text>
</comment>
<sequence length="688" mass="77296">MDDDDLFDENIKQAPARKPRFLPKCKAVPKSEPPPPSQPQEPELSVLKEPKSEEKSEQTTKTMITLSPKAEPSFLNGDLKMESKPVPEVVMETNTDESLDTIEEDDVDMIVREIDVFFTPSVGPDTQLYVMQYPMRPCWRPYELDERCEEVRVKPSKPEVEIDLAIDTDSNNWDSEKASSLNISKQTLSSSWKPPVGADYAVGVLVDNKVLYKVLGLWVFLQANSGTLIVSLAKGHLVVALYLNPVHAIVQLRPSSACAKSVSSKGKNNNKQMESSSEQNSNDEECWVPLKYHSSKSDFSARYLEGMLAQENSPIHFTMNPHDYFHSLCPVALNSNNKGSQRRVFLSMPLEERVQKLLREGPPVSRFSSLKHFAPDFSIEDVLGVIQKHALLVQGLWAPKSPLLFSDKADKAKCFARDYVLMLFSKDLEAKFQQENIDAKLRDHIKVFLKVFAVERPSFKDWKFKAQKDMSFIKDYPNIVQKQGEVWASIEKQITDVINRYRKVVPGMKNAAANSAMANRPSNIMNSNKGASGSVTGNKAMSNESQEALRKALVKFFQNHKVCSKQGLRDWAVSQSTLPKADARVSLLVAEGVDSANFEEVISQVATNIHGYYVSKSSPENNPELDRLRKIVLDLLLGKGPDAKLKKADVVEAARHVLQKEITSNEYLKVMNDFCESKGSAWVLKKPK</sequence>
<protein>
    <recommendedName>
        <fullName evidence="4">DNA-directed RNA polymerase III subunit RPC5</fullName>
    </recommendedName>
</protein>
<gene>
    <name evidence="2" type="ORF">EZV62_014177</name>
</gene>
<feature type="compositionally biased region" description="Low complexity" evidence="1">
    <location>
        <begin position="260"/>
        <end position="280"/>
    </location>
</feature>
<dbReference type="Pfam" id="PF04801">
    <property type="entry name" value="RPC5"/>
    <property type="match status" value="2"/>
</dbReference>
<name>A0A5C7HRU0_9ROSI</name>